<proteinExistence type="predicted"/>
<dbReference type="EMBL" id="CP025066">
    <property type="protein sequence ID" value="AUX09811.1"/>
    <property type="molecule type" value="Genomic_DNA"/>
</dbReference>
<sequence length="143" mass="16368">MVYTQILDGIVHEPTQRRDRGFDLTVASVYDVDGPGRVDFGGGELEPAETTPHDSRKRHPDDDYEWWHLDAGQYLLEYNESLLTHDRTFTLQTREELLERGVFHPTLQVNELPRVPLAVGGSGIRIKENARVSTLVARENDRE</sequence>
<evidence type="ECO:0000313" key="2">
    <source>
        <dbReference type="EMBL" id="AUX09811.1"/>
    </source>
</evidence>
<evidence type="ECO:0000313" key="3">
    <source>
        <dbReference type="Proteomes" id="UP000263012"/>
    </source>
</evidence>
<evidence type="ECO:0000256" key="1">
    <source>
        <dbReference type="SAM" id="MobiDB-lite"/>
    </source>
</evidence>
<name>A0A343TL39_9EURY</name>
<gene>
    <name evidence="2" type="ORF">AArcSl_2186</name>
</gene>
<feature type="compositionally biased region" description="Basic and acidic residues" evidence="1">
    <location>
        <begin position="51"/>
        <end position="62"/>
    </location>
</feature>
<dbReference type="AlphaFoldDB" id="A0A343TL39"/>
<dbReference type="KEGG" id="hdf:AArcSl_2186"/>
<organism evidence="2 3">
    <name type="scientific">Halalkaliarchaeum desulfuricum</name>
    <dbReference type="NCBI Taxonomy" id="2055893"/>
    <lineage>
        <taxon>Archaea</taxon>
        <taxon>Methanobacteriati</taxon>
        <taxon>Methanobacteriota</taxon>
        <taxon>Stenosarchaea group</taxon>
        <taxon>Halobacteria</taxon>
        <taxon>Halobacteriales</taxon>
        <taxon>Haloferacaceae</taxon>
        <taxon>Halalkaliarchaeum</taxon>
    </lineage>
</organism>
<dbReference type="Proteomes" id="UP000263012">
    <property type="component" value="Chromosome"/>
</dbReference>
<reference evidence="3" key="1">
    <citation type="submission" date="2017-11" db="EMBL/GenBank/DDBJ databases">
        <title>Phenotypic and genomic properties of facultatively anaerobic sulfur-reducing natronoarchaea from hypersaline soda lakes.</title>
        <authorList>
            <person name="Sorokin D.Y."/>
            <person name="Kublanov I.V."/>
            <person name="Roman P."/>
            <person name="Sinninghe Damste J.S."/>
            <person name="Golyshin P.N."/>
            <person name="Rojo D."/>
            <person name="Ciordia S."/>
            <person name="Mena M.D.C."/>
            <person name="Ferrer M."/>
            <person name="Messina E."/>
            <person name="Smedile F."/>
            <person name="La Spada G."/>
            <person name="La Cono V."/>
            <person name="Yakimov M.M."/>
        </authorList>
    </citation>
    <scope>NUCLEOTIDE SEQUENCE [LARGE SCALE GENOMIC DNA]</scope>
    <source>
        <strain evidence="3">AArc-Sl</strain>
    </source>
</reference>
<protein>
    <submittedName>
        <fullName evidence="2">Deoxycytidine triphosphate deaminase</fullName>
    </submittedName>
</protein>
<keyword evidence="3" id="KW-1185">Reference proteome</keyword>
<accession>A0A343TL39</accession>
<feature type="region of interest" description="Disordered" evidence="1">
    <location>
        <begin position="37"/>
        <end position="62"/>
    </location>
</feature>